<dbReference type="AlphaFoldDB" id="A0A7M7Q708"/>
<proteinExistence type="predicted"/>
<accession>A0A7M7Q708</accession>
<keyword evidence="3" id="KW-1185">Reference proteome</keyword>
<sequence>MSLSCGESTESTVEEEVKSSQSSKLSTKKGNIINSSNVIQKYKKSILLQTRKELCLDDANDGDKSTDEGVIKKRRLSEMCENISFGASGDYTKLVTDNEPRVVLRNIGFNTMSTQNNLISSGPSSLPLKLSSQRSSQTDTFSKISCSSPSLPAIKPTVKSQSSFSLTRKGTQPELTDFDDFHICCRT</sequence>
<dbReference type="GeneID" id="116416688"/>
<evidence type="ECO:0000256" key="1">
    <source>
        <dbReference type="SAM" id="MobiDB-lite"/>
    </source>
</evidence>
<protein>
    <submittedName>
        <fullName evidence="2">Uncharacterized protein</fullName>
    </submittedName>
</protein>
<dbReference type="RefSeq" id="XP_031781748.1">
    <property type="nucleotide sequence ID" value="XM_031925888.2"/>
</dbReference>
<reference evidence="2" key="1">
    <citation type="submission" date="2021-01" db="UniProtKB">
        <authorList>
            <consortium name="EnsemblMetazoa"/>
        </authorList>
    </citation>
    <scope>IDENTIFICATION</scope>
</reference>
<organism evidence="2 3">
    <name type="scientific">Nasonia vitripennis</name>
    <name type="common">Parasitic wasp</name>
    <dbReference type="NCBI Taxonomy" id="7425"/>
    <lineage>
        <taxon>Eukaryota</taxon>
        <taxon>Metazoa</taxon>
        <taxon>Ecdysozoa</taxon>
        <taxon>Arthropoda</taxon>
        <taxon>Hexapoda</taxon>
        <taxon>Insecta</taxon>
        <taxon>Pterygota</taxon>
        <taxon>Neoptera</taxon>
        <taxon>Endopterygota</taxon>
        <taxon>Hymenoptera</taxon>
        <taxon>Apocrita</taxon>
        <taxon>Proctotrupomorpha</taxon>
        <taxon>Chalcidoidea</taxon>
        <taxon>Pteromalidae</taxon>
        <taxon>Pteromalinae</taxon>
        <taxon>Nasonia</taxon>
    </lineage>
</organism>
<dbReference type="InParanoid" id="A0A7M7Q708"/>
<feature type="region of interest" description="Disordered" evidence="1">
    <location>
        <begin position="1"/>
        <end position="27"/>
    </location>
</feature>
<dbReference type="RefSeq" id="XP_031781749.1">
    <property type="nucleotide sequence ID" value="XM_031925889.2"/>
</dbReference>
<dbReference type="Proteomes" id="UP000002358">
    <property type="component" value="Unassembled WGS sequence"/>
</dbReference>
<name>A0A7M7Q708_NASVI</name>
<dbReference type="EnsemblMetazoa" id="XM_031925889">
    <property type="protein sequence ID" value="XP_031781749"/>
    <property type="gene ID" value="LOC116416688"/>
</dbReference>
<evidence type="ECO:0000313" key="2">
    <source>
        <dbReference type="EnsemblMetazoa" id="XP_031781749"/>
    </source>
</evidence>
<evidence type="ECO:0000313" key="3">
    <source>
        <dbReference type="Proteomes" id="UP000002358"/>
    </source>
</evidence>
<dbReference type="KEGG" id="nvi:116416688"/>
<dbReference type="EnsemblMetazoa" id="XM_031925888">
    <property type="protein sequence ID" value="XP_031781748"/>
    <property type="gene ID" value="LOC116416688"/>
</dbReference>